<name>S5WBJ3_9CAUD</name>
<dbReference type="InterPro" id="IPR017162">
    <property type="entry name" value="UCP037266"/>
</dbReference>
<dbReference type="Pfam" id="PF09904">
    <property type="entry name" value="HTH_43"/>
    <property type="match status" value="1"/>
</dbReference>
<reference evidence="1 2" key="1">
    <citation type="journal article" date="2014" name="Genome Announc.">
        <title>Complete Genome Sequence of the Novel Giant Pseudomonas Phage PaBG.</title>
        <authorList>
            <person name="Sykilinda N.N."/>
            <person name="Bondar A.A."/>
            <person name="Gorshkova A.S."/>
            <person name="Kurochkina L.P."/>
            <person name="Kulikov E.E."/>
            <person name="Shneider M.M."/>
            <person name="Kadykov V.A."/>
            <person name="Solovjeva N.V."/>
            <person name="Kabilov M.R."/>
            <person name="Mesyanzhinov V.V."/>
            <person name="Vlassov V.V."/>
            <person name="Drukker V.V."/>
            <person name="Miroshnikov K.A."/>
        </authorList>
    </citation>
    <scope>NUCLEOTIDE SEQUENCE [LARGE SCALE GENOMIC DNA]</scope>
</reference>
<evidence type="ECO:0000313" key="2">
    <source>
        <dbReference type="Proteomes" id="UP000015545"/>
    </source>
</evidence>
<evidence type="ECO:0000313" key="1">
    <source>
        <dbReference type="EMBL" id="AGS82158.1"/>
    </source>
</evidence>
<dbReference type="EMBL" id="KF147891">
    <property type="protein sequence ID" value="AGS82158.1"/>
    <property type="molecule type" value="Genomic_DNA"/>
</dbReference>
<sequence>MNVKRTAYVLMALAKGHHTLNELMAATTLPKPAITRVIRDHAKKLSVKIATFGAGEDVQYRLEHWGMLDTNWLWPRERELADELGLPHLETHARNTRT</sequence>
<gene>
    <name evidence="1" type="ORF">PaBG_00275</name>
</gene>
<dbReference type="Gene3D" id="1.10.10.10">
    <property type="entry name" value="Winged helix-like DNA-binding domain superfamily/Winged helix DNA-binding domain"/>
    <property type="match status" value="1"/>
</dbReference>
<protein>
    <submittedName>
        <fullName evidence="1">Putative transcriptional regulator</fullName>
    </submittedName>
</protein>
<proteinExistence type="predicted"/>
<dbReference type="KEGG" id="vg:16574960"/>
<accession>S5WBJ3</accession>
<dbReference type="RefSeq" id="YP_008433605.1">
    <property type="nucleotide sequence ID" value="NC_022096.1"/>
</dbReference>
<keyword evidence="2" id="KW-1185">Reference proteome</keyword>
<dbReference type="InterPro" id="IPR036388">
    <property type="entry name" value="WH-like_DNA-bd_sf"/>
</dbReference>
<dbReference type="Proteomes" id="UP000015545">
    <property type="component" value="Segment"/>
</dbReference>
<organism evidence="1 2">
    <name type="scientific">Pseudomonas phage PaBG</name>
    <dbReference type="NCBI Taxonomy" id="1335230"/>
    <lineage>
        <taxon>Viruses</taxon>
        <taxon>Duplodnaviria</taxon>
        <taxon>Heunggongvirae</taxon>
        <taxon>Uroviricota</taxon>
        <taxon>Caudoviricetes</taxon>
        <taxon>Baikalvirus</taxon>
        <taxon>Baikalvirus PaBG</taxon>
    </lineage>
</organism>